<proteinExistence type="predicted"/>
<sequence length="323" mass="34111">MQPAAMAAASAPGAYGATRPSEQARKLHACRRAWACCSPAAVYRSAACSMQAGDLAPPIKKRFFNRKRDRLGVMPSDKDFKDKLANALADSPAYNVLVEQQRQVDDLITRRRAQVRDSLQRLDRVARRLRITITNTHSNQPHAAVAPGSASPTHARPHAQPTSHSHSGSDVGQLPAEPPSWSLIIHGRVVEGAELVQHNQQAHPQPTGAPVQPTATTAGPAGGPAATGVQQAGATAVVGAAQQAAVQAQQLAPKQPFTHYLRRVEVQLEAEQGPGEVLVWDKAVSGNIARDGLEVRRLGIQPCKAKPGAGLAATALLAAWPAG</sequence>
<gene>
    <name evidence="2" type="ORF">HaLaN_03845</name>
</gene>
<dbReference type="EMBL" id="BLLF01000186">
    <property type="protein sequence ID" value="GFH08816.1"/>
    <property type="molecule type" value="Genomic_DNA"/>
</dbReference>
<comment type="caution">
    <text evidence="2">The sequence shown here is derived from an EMBL/GenBank/DDBJ whole genome shotgun (WGS) entry which is preliminary data.</text>
</comment>
<feature type="region of interest" description="Disordered" evidence="1">
    <location>
        <begin position="133"/>
        <end position="178"/>
    </location>
</feature>
<evidence type="ECO:0000313" key="3">
    <source>
        <dbReference type="Proteomes" id="UP000485058"/>
    </source>
</evidence>
<organism evidence="2 3">
    <name type="scientific">Haematococcus lacustris</name>
    <name type="common">Green alga</name>
    <name type="synonym">Haematococcus pluvialis</name>
    <dbReference type="NCBI Taxonomy" id="44745"/>
    <lineage>
        <taxon>Eukaryota</taxon>
        <taxon>Viridiplantae</taxon>
        <taxon>Chlorophyta</taxon>
        <taxon>core chlorophytes</taxon>
        <taxon>Chlorophyceae</taxon>
        <taxon>CS clade</taxon>
        <taxon>Chlamydomonadales</taxon>
        <taxon>Haematococcaceae</taxon>
        <taxon>Haematococcus</taxon>
    </lineage>
</organism>
<evidence type="ECO:0000256" key="1">
    <source>
        <dbReference type="SAM" id="MobiDB-lite"/>
    </source>
</evidence>
<reference evidence="2 3" key="1">
    <citation type="submission" date="2020-02" db="EMBL/GenBank/DDBJ databases">
        <title>Draft genome sequence of Haematococcus lacustris strain NIES-144.</title>
        <authorList>
            <person name="Morimoto D."/>
            <person name="Nakagawa S."/>
            <person name="Yoshida T."/>
            <person name="Sawayama S."/>
        </authorList>
    </citation>
    <scope>NUCLEOTIDE SEQUENCE [LARGE SCALE GENOMIC DNA]</scope>
    <source>
        <strain evidence="2 3">NIES-144</strain>
    </source>
</reference>
<keyword evidence="3" id="KW-1185">Reference proteome</keyword>
<dbReference type="Proteomes" id="UP000485058">
    <property type="component" value="Unassembled WGS sequence"/>
</dbReference>
<dbReference type="AlphaFoldDB" id="A0A699YPG2"/>
<feature type="region of interest" description="Disordered" evidence="1">
    <location>
        <begin position="198"/>
        <end position="227"/>
    </location>
</feature>
<feature type="compositionally biased region" description="Polar residues" evidence="1">
    <location>
        <begin position="160"/>
        <end position="170"/>
    </location>
</feature>
<protein>
    <submittedName>
        <fullName evidence="2">SWIB domain-containing protein</fullName>
    </submittedName>
</protein>
<accession>A0A699YPG2</accession>
<feature type="compositionally biased region" description="Low complexity" evidence="1">
    <location>
        <begin position="204"/>
        <end position="227"/>
    </location>
</feature>
<name>A0A699YPG2_HAELA</name>
<evidence type="ECO:0000313" key="2">
    <source>
        <dbReference type="EMBL" id="GFH08816.1"/>
    </source>
</evidence>